<organism evidence="6 7">
    <name type="scientific">Clostridium kluyveri</name>
    <dbReference type="NCBI Taxonomy" id="1534"/>
    <lineage>
        <taxon>Bacteria</taxon>
        <taxon>Bacillati</taxon>
        <taxon>Bacillota</taxon>
        <taxon>Clostridia</taxon>
        <taxon>Eubacteriales</taxon>
        <taxon>Clostridiaceae</taxon>
        <taxon>Clostridium</taxon>
    </lineage>
</organism>
<dbReference type="Pfam" id="PF02311">
    <property type="entry name" value="AraC_binding"/>
    <property type="match status" value="1"/>
</dbReference>
<dbReference type="PRINTS" id="PR00032">
    <property type="entry name" value="HTHARAC"/>
</dbReference>
<dbReference type="PROSITE" id="PS00041">
    <property type="entry name" value="HTH_ARAC_FAMILY_1"/>
    <property type="match status" value="1"/>
</dbReference>
<name>A0A1L5FDG7_CLOKL</name>
<evidence type="ECO:0000313" key="7">
    <source>
        <dbReference type="Proteomes" id="UP000184604"/>
    </source>
</evidence>
<sequence length="287" mass="33976">MMKNIMLKMKNHVEYTLRQDMRDMEILKASYTTQTFSRHWHENFGIGIIENGVEAFDYNKEKCYAPKSSIVLMNPGIIHTGQAVNQEKGWRYWIMYPSPIILQEVMKQINKRYFSMPYFPKAVVSDIYCEKSLYGMFQLLLDKSSSLLECQTSFFTTMIKVLKHHAKFSYEEKKINWNYKVADDIREYIDNNYNKNISLDELSIFSNMSKFNLIRVFEKRWGVPPHIYQIVVRIQKSKDLLIKGYPIVSTALKMGFADQSHFTRHFKRVVGITPYKYQTQLINSNVT</sequence>
<dbReference type="EMBL" id="CP018335">
    <property type="protein sequence ID" value="APM40850.1"/>
    <property type="molecule type" value="Genomic_DNA"/>
</dbReference>
<keyword evidence="3" id="KW-0010">Activator</keyword>
<evidence type="ECO:0000313" key="6">
    <source>
        <dbReference type="EMBL" id="APM40850.1"/>
    </source>
</evidence>
<evidence type="ECO:0000256" key="1">
    <source>
        <dbReference type="ARBA" id="ARBA00023015"/>
    </source>
</evidence>
<dbReference type="InterPro" id="IPR018060">
    <property type="entry name" value="HTH_AraC"/>
</dbReference>
<evidence type="ECO:0000256" key="2">
    <source>
        <dbReference type="ARBA" id="ARBA00023125"/>
    </source>
</evidence>
<dbReference type="AlphaFoldDB" id="A0A1L5FDG7"/>
<gene>
    <name evidence="6" type="ORF">BS101_20125</name>
</gene>
<dbReference type="Gene3D" id="1.10.10.60">
    <property type="entry name" value="Homeodomain-like"/>
    <property type="match status" value="2"/>
</dbReference>
<dbReference type="PANTHER" id="PTHR46796:SF2">
    <property type="entry name" value="TRANSCRIPTIONAL REGULATORY PROTEIN"/>
    <property type="match status" value="1"/>
</dbReference>
<dbReference type="InterPro" id="IPR003313">
    <property type="entry name" value="AraC-bd"/>
</dbReference>
<proteinExistence type="predicted"/>
<dbReference type="InterPro" id="IPR037923">
    <property type="entry name" value="HTH-like"/>
</dbReference>
<dbReference type="GO" id="GO:0043565">
    <property type="term" value="F:sequence-specific DNA binding"/>
    <property type="evidence" value="ECO:0007669"/>
    <property type="project" value="InterPro"/>
</dbReference>
<dbReference type="GO" id="GO:0003700">
    <property type="term" value="F:DNA-binding transcription factor activity"/>
    <property type="evidence" value="ECO:0007669"/>
    <property type="project" value="InterPro"/>
</dbReference>
<protein>
    <recommendedName>
        <fullName evidence="5">HTH araC/xylS-type domain-containing protein</fullName>
    </recommendedName>
</protein>
<keyword evidence="1" id="KW-0805">Transcription regulation</keyword>
<dbReference type="InterPro" id="IPR018062">
    <property type="entry name" value="HTH_AraC-typ_CS"/>
</dbReference>
<dbReference type="PANTHER" id="PTHR46796">
    <property type="entry name" value="HTH-TYPE TRANSCRIPTIONAL ACTIVATOR RHAS-RELATED"/>
    <property type="match status" value="1"/>
</dbReference>
<dbReference type="InterPro" id="IPR009057">
    <property type="entry name" value="Homeodomain-like_sf"/>
</dbReference>
<dbReference type="SUPFAM" id="SSF46689">
    <property type="entry name" value="Homeodomain-like"/>
    <property type="match status" value="2"/>
</dbReference>
<reference evidence="6 7" key="1">
    <citation type="submission" date="2016-12" db="EMBL/GenBank/DDBJ databases">
        <title>Complete genome sequence of Clostridium kluyveri JZZ isolated from the pit mud of a Chinese flavor liquor-making factory.</title>
        <authorList>
            <person name="Wang Y."/>
        </authorList>
    </citation>
    <scope>NUCLEOTIDE SEQUENCE [LARGE SCALE GENOMIC DNA]</scope>
    <source>
        <strain evidence="6 7">JZZ</strain>
    </source>
</reference>
<keyword evidence="4" id="KW-0804">Transcription</keyword>
<evidence type="ECO:0000259" key="5">
    <source>
        <dbReference type="PROSITE" id="PS01124"/>
    </source>
</evidence>
<evidence type="ECO:0000256" key="4">
    <source>
        <dbReference type="ARBA" id="ARBA00023163"/>
    </source>
</evidence>
<dbReference type="Proteomes" id="UP000184604">
    <property type="component" value="Chromosome"/>
</dbReference>
<feature type="domain" description="HTH araC/xylS-type" evidence="5">
    <location>
        <begin position="183"/>
        <end position="280"/>
    </location>
</feature>
<dbReference type="SUPFAM" id="SSF51215">
    <property type="entry name" value="Regulatory protein AraC"/>
    <property type="match status" value="1"/>
</dbReference>
<dbReference type="SMART" id="SM00342">
    <property type="entry name" value="HTH_ARAC"/>
    <property type="match status" value="1"/>
</dbReference>
<dbReference type="Pfam" id="PF12833">
    <property type="entry name" value="HTH_18"/>
    <property type="match status" value="1"/>
</dbReference>
<dbReference type="InterPro" id="IPR050204">
    <property type="entry name" value="AraC_XylS_family_regulators"/>
</dbReference>
<dbReference type="InterPro" id="IPR020449">
    <property type="entry name" value="Tscrpt_reg_AraC-type_HTH"/>
</dbReference>
<accession>A0A1L5FDG7</accession>
<evidence type="ECO:0000256" key="3">
    <source>
        <dbReference type="ARBA" id="ARBA00023159"/>
    </source>
</evidence>
<dbReference type="PROSITE" id="PS01124">
    <property type="entry name" value="HTH_ARAC_FAMILY_2"/>
    <property type="match status" value="1"/>
</dbReference>
<keyword evidence="2" id="KW-0238">DNA-binding</keyword>